<keyword evidence="2" id="KW-1185">Reference proteome</keyword>
<reference evidence="1" key="1">
    <citation type="journal article" date="2020" name="Ecol. Evol.">
        <title>Genome structure and content of the rice root-knot nematode (Meloidogyne graminicola).</title>
        <authorList>
            <person name="Phan N.T."/>
            <person name="Danchin E.G.J."/>
            <person name="Klopp C."/>
            <person name="Perfus-Barbeoch L."/>
            <person name="Kozlowski D.K."/>
            <person name="Koutsovoulos G.D."/>
            <person name="Lopez-Roques C."/>
            <person name="Bouchez O."/>
            <person name="Zahm M."/>
            <person name="Besnard G."/>
            <person name="Bellafiore S."/>
        </authorList>
    </citation>
    <scope>NUCLEOTIDE SEQUENCE</scope>
    <source>
        <strain evidence="1">VN-18</strain>
    </source>
</reference>
<gene>
    <name evidence="1" type="ORF">Mgra_00006201</name>
</gene>
<name>A0A8S9ZMD3_9BILA</name>
<accession>A0A8S9ZMD3</accession>
<dbReference type="AlphaFoldDB" id="A0A8S9ZMD3"/>
<protein>
    <submittedName>
        <fullName evidence="1">Uncharacterized protein</fullName>
    </submittedName>
</protein>
<evidence type="ECO:0000313" key="2">
    <source>
        <dbReference type="Proteomes" id="UP000605970"/>
    </source>
</evidence>
<evidence type="ECO:0000313" key="1">
    <source>
        <dbReference type="EMBL" id="KAF7634445.1"/>
    </source>
</evidence>
<proteinExistence type="predicted"/>
<sequence>WAKLRVSKNFDLFLLKRLKYLIHYINYFTNINNACLKVRSLHLRVNNIRDVDRLTLLDGLLEAIWSSSQTIALITARQLPGFNANFNVLITRFVSIVQRGGEGGIRAAASSKILILQDLLNLLLNAADEIGNNVLAIFFDISNGQLQPLVAHLDQFL</sequence>
<organism evidence="1 2">
    <name type="scientific">Meloidogyne graminicola</name>
    <dbReference type="NCBI Taxonomy" id="189291"/>
    <lineage>
        <taxon>Eukaryota</taxon>
        <taxon>Metazoa</taxon>
        <taxon>Ecdysozoa</taxon>
        <taxon>Nematoda</taxon>
        <taxon>Chromadorea</taxon>
        <taxon>Rhabditida</taxon>
        <taxon>Tylenchina</taxon>
        <taxon>Tylenchomorpha</taxon>
        <taxon>Tylenchoidea</taxon>
        <taxon>Meloidogynidae</taxon>
        <taxon>Meloidogyninae</taxon>
        <taxon>Meloidogyne</taxon>
    </lineage>
</organism>
<feature type="non-terminal residue" evidence="1">
    <location>
        <position position="1"/>
    </location>
</feature>
<dbReference type="Proteomes" id="UP000605970">
    <property type="component" value="Unassembled WGS sequence"/>
</dbReference>
<dbReference type="EMBL" id="JABEBT010000058">
    <property type="protein sequence ID" value="KAF7634445.1"/>
    <property type="molecule type" value="Genomic_DNA"/>
</dbReference>
<comment type="caution">
    <text evidence="1">The sequence shown here is derived from an EMBL/GenBank/DDBJ whole genome shotgun (WGS) entry which is preliminary data.</text>
</comment>